<reference evidence="1 2" key="1">
    <citation type="journal article" date="2010" name="J. Bacteriol.">
        <title>Genome sequence of Lentisphaera araneosa HTCC2155T, the type species of the order Lentisphaerales in the phylum Lentisphaerae.</title>
        <authorList>
            <person name="Thrash J.C."/>
            <person name="Cho J.C."/>
            <person name="Vergin K.L."/>
            <person name="Morris R.M."/>
            <person name="Giovannoni S.J."/>
        </authorList>
    </citation>
    <scope>NUCLEOTIDE SEQUENCE [LARGE SCALE GENOMIC DNA]</scope>
    <source>
        <strain evidence="1 2">HTCC2155</strain>
    </source>
</reference>
<name>A6DF53_9BACT</name>
<dbReference type="Proteomes" id="UP000004947">
    <property type="component" value="Unassembled WGS sequence"/>
</dbReference>
<evidence type="ECO:0000313" key="1">
    <source>
        <dbReference type="EMBL" id="EDM29433.1"/>
    </source>
</evidence>
<proteinExistence type="predicted"/>
<dbReference type="EMBL" id="ABCK01000001">
    <property type="protein sequence ID" value="EDM29433.1"/>
    <property type="molecule type" value="Genomic_DNA"/>
</dbReference>
<sequence>MRGSGGEILELKKEHINLIILGTNRRSCLLKTFWAFRPGMFTSGTNTQKASGTNAIGISHAVF</sequence>
<keyword evidence="2" id="KW-1185">Reference proteome</keyword>
<dbReference type="AlphaFoldDB" id="A6DF53"/>
<accession>A6DF53</accession>
<gene>
    <name evidence="1" type="ORF">LNTAR_16823</name>
</gene>
<organism evidence="1 2">
    <name type="scientific">Lentisphaera araneosa HTCC2155</name>
    <dbReference type="NCBI Taxonomy" id="313628"/>
    <lineage>
        <taxon>Bacteria</taxon>
        <taxon>Pseudomonadati</taxon>
        <taxon>Lentisphaerota</taxon>
        <taxon>Lentisphaeria</taxon>
        <taxon>Lentisphaerales</taxon>
        <taxon>Lentisphaeraceae</taxon>
        <taxon>Lentisphaera</taxon>
    </lineage>
</organism>
<protein>
    <submittedName>
        <fullName evidence="1">Uncharacterized protein</fullName>
    </submittedName>
</protein>
<evidence type="ECO:0000313" key="2">
    <source>
        <dbReference type="Proteomes" id="UP000004947"/>
    </source>
</evidence>
<comment type="caution">
    <text evidence="1">The sequence shown here is derived from an EMBL/GenBank/DDBJ whole genome shotgun (WGS) entry which is preliminary data.</text>
</comment>